<evidence type="ECO:0000313" key="2">
    <source>
        <dbReference type="Proteomes" id="UP000306575"/>
    </source>
</evidence>
<evidence type="ECO:0000313" key="1">
    <source>
        <dbReference type="EMBL" id="TKZ22423.1"/>
    </source>
</evidence>
<accession>A0A4U7N9J9</accession>
<dbReference type="Proteomes" id="UP000306575">
    <property type="component" value="Unassembled WGS sequence"/>
</dbReference>
<dbReference type="OrthoDB" id="181606at2"/>
<keyword evidence="2" id="KW-1185">Reference proteome</keyword>
<organism evidence="1 2">
    <name type="scientific">Shimia litoralis</name>
    <dbReference type="NCBI Taxonomy" id="420403"/>
    <lineage>
        <taxon>Bacteria</taxon>
        <taxon>Pseudomonadati</taxon>
        <taxon>Pseudomonadota</taxon>
        <taxon>Alphaproteobacteria</taxon>
        <taxon>Rhodobacterales</taxon>
        <taxon>Roseobacteraceae</taxon>
    </lineage>
</organism>
<evidence type="ECO:0008006" key="3">
    <source>
        <dbReference type="Google" id="ProtNLM"/>
    </source>
</evidence>
<gene>
    <name evidence="1" type="ORF">FAP39_00695</name>
</gene>
<dbReference type="InterPro" id="IPR029044">
    <property type="entry name" value="Nucleotide-diphossugar_trans"/>
</dbReference>
<protein>
    <recommendedName>
        <fullName evidence="3">Nucleotide-diphospho-sugar transferase domain-containing protein</fullName>
    </recommendedName>
</protein>
<dbReference type="Gene3D" id="3.90.550.10">
    <property type="entry name" value="Spore Coat Polysaccharide Biosynthesis Protein SpsA, Chain A"/>
    <property type="match status" value="1"/>
</dbReference>
<proteinExistence type="predicted"/>
<comment type="caution">
    <text evidence="1">The sequence shown here is derived from an EMBL/GenBank/DDBJ whole genome shotgun (WGS) entry which is preliminary data.</text>
</comment>
<sequence>MTRGFLFAATGPDYTSLAQQAAATVATHHPDIDIDLFTDQDCDFPVFSQIHKLTQNTTRPRFEALLRSRFSKTICLDSDLFVLASIADVFDVLDRFDIALAHDQRLNISGHTLVRHTKPIPAAFPQYNSGVIGLKKSAQTDAFLTHWKTAFEQSSLKIDQPILRETLFDSDLRIATLPPQYNIIDCDLIRSWDTRTIAPRVLHSSRIRTPQHHADTDIRTPLDLVGPQFLNHINAWQNRDATLVKHPIPERLPAFCDSYPTQKIAAGDDPFAGRKIPIWKRLAYRLSAFVLRENS</sequence>
<dbReference type="EMBL" id="SULI01000001">
    <property type="protein sequence ID" value="TKZ22423.1"/>
    <property type="molecule type" value="Genomic_DNA"/>
</dbReference>
<dbReference type="AlphaFoldDB" id="A0A4U7N9J9"/>
<dbReference type="RefSeq" id="WP_138014440.1">
    <property type="nucleotide sequence ID" value="NZ_SULI01000001.1"/>
</dbReference>
<reference evidence="1 2" key="1">
    <citation type="submission" date="2019-04" db="EMBL/GenBank/DDBJ databases">
        <title>Genome sequence of Pelagicola litoralis CL-ES2.</title>
        <authorList>
            <person name="Cao J."/>
        </authorList>
    </citation>
    <scope>NUCLEOTIDE SEQUENCE [LARGE SCALE GENOMIC DNA]</scope>
    <source>
        <strain evidence="1 2">CL-ES2</strain>
    </source>
</reference>
<name>A0A4U7N9J9_9RHOB</name>
<dbReference type="SUPFAM" id="SSF53448">
    <property type="entry name" value="Nucleotide-diphospho-sugar transferases"/>
    <property type="match status" value="1"/>
</dbReference>